<evidence type="ECO:0008006" key="5">
    <source>
        <dbReference type="Google" id="ProtNLM"/>
    </source>
</evidence>
<proteinExistence type="predicted"/>
<keyword evidence="2" id="KW-0472">Membrane</keyword>
<reference evidence="3 4" key="1">
    <citation type="submission" date="2021-01" db="EMBL/GenBank/DDBJ databases">
        <title>Whole genome shotgun sequence of Actinoplanes durhamensis NBRC 14914.</title>
        <authorList>
            <person name="Komaki H."/>
            <person name="Tamura T."/>
        </authorList>
    </citation>
    <scope>NUCLEOTIDE SEQUENCE [LARGE SCALE GENOMIC DNA]</scope>
    <source>
        <strain evidence="3 4">NBRC 14914</strain>
    </source>
</reference>
<sequence length="212" mass="22847">MPEEPFDGRPMPPPVDPWATIDRPVPTVYLGGPDTTVPAARPAKPPPPAEEYRFGPGVPVTPAPAPAWPAAAPPRRPVWRRVVSLLSSLLTLALVIVVGLYLWQRLRPIEVESVSVAVPKPAGTRCDVTVDVIATVHTNGRSGVLEYQWFRSDAAPGAVLTEQVGSGQRVVTLTLKWAFSGVGTTIETAKINIVKPSPLQAGTQVAYRCRRR</sequence>
<gene>
    <name evidence="3" type="ORF">Adu01nite_75680</name>
</gene>
<evidence type="ECO:0000313" key="3">
    <source>
        <dbReference type="EMBL" id="GIE06218.1"/>
    </source>
</evidence>
<dbReference type="EMBL" id="BOML01000059">
    <property type="protein sequence ID" value="GIE06218.1"/>
    <property type="molecule type" value="Genomic_DNA"/>
</dbReference>
<feature type="region of interest" description="Disordered" evidence="1">
    <location>
        <begin position="29"/>
        <end position="49"/>
    </location>
</feature>
<evidence type="ECO:0000256" key="2">
    <source>
        <dbReference type="SAM" id="Phobius"/>
    </source>
</evidence>
<dbReference type="RefSeq" id="WP_239133000.1">
    <property type="nucleotide sequence ID" value="NZ_BAAATX010000022.1"/>
</dbReference>
<evidence type="ECO:0000313" key="4">
    <source>
        <dbReference type="Proteomes" id="UP000637628"/>
    </source>
</evidence>
<comment type="caution">
    <text evidence="3">The sequence shown here is derived from an EMBL/GenBank/DDBJ whole genome shotgun (WGS) entry which is preliminary data.</text>
</comment>
<name>A0ABQ3Z8R5_9ACTN</name>
<organism evidence="3 4">
    <name type="scientific">Paractinoplanes durhamensis</name>
    <dbReference type="NCBI Taxonomy" id="113563"/>
    <lineage>
        <taxon>Bacteria</taxon>
        <taxon>Bacillati</taxon>
        <taxon>Actinomycetota</taxon>
        <taxon>Actinomycetes</taxon>
        <taxon>Micromonosporales</taxon>
        <taxon>Micromonosporaceae</taxon>
        <taxon>Paractinoplanes</taxon>
    </lineage>
</organism>
<dbReference type="Proteomes" id="UP000637628">
    <property type="component" value="Unassembled WGS sequence"/>
</dbReference>
<keyword evidence="2" id="KW-1133">Transmembrane helix</keyword>
<accession>A0ABQ3Z8R5</accession>
<feature type="transmembrane region" description="Helical" evidence="2">
    <location>
        <begin position="82"/>
        <end position="103"/>
    </location>
</feature>
<evidence type="ECO:0000256" key="1">
    <source>
        <dbReference type="SAM" id="MobiDB-lite"/>
    </source>
</evidence>
<keyword evidence="4" id="KW-1185">Reference proteome</keyword>
<protein>
    <recommendedName>
        <fullName evidence="5">Ig-like domain-containing protein</fullName>
    </recommendedName>
</protein>
<keyword evidence="2" id="KW-0812">Transmembrane</keyword>